<evidence type="ECO:0000256" key="4">
    <source>
        <dbReference type="ARBA" id="ARBA00022723"/>
    </source>
</evidence>
<feature type="non-terminal residue" evidence="11">
    <location>
        <position position="383"/>
    </location>
</feature>
<evidence type="ECO:0000256" key="3">
    <source>
        <dbReference type="ARBA" id="ARBA00012925"/>
    </source>
</evidence>
<evidence type="ECO:0000256" key="6">
    <source>
        <dbReference type="ARBA" id="ARBA00023180"/>
    </source>
</evidence>
<dbReference type="GO" id="GO:0004089">
    <property type="term" value="F:carbonate dehydratase activity"/>
    <property type="evidence" value="ECO:0007669"/>
    <property type="project" value="UniProtKB-UniRule"/>
</dbReference>
<dbReference type="InterPro" id="IPR023561">
    <property type="entry name" value="Carbonic_anhydrase_a-class"/>
</dbReference>
<dbReference type="GO" id="GO:0008270">
    <property type="term" value="F:zinc ion binding"/>
    <property type="evidence" value="ECO:0007669"/>
    <property type="project" value="UniProtKB-UniRule"/>
</dbReference>
<keyword evidence="9" id="KW-0732">Signal</keyword>
<gene>
    <name evidence="11" type="primary">ORF65093</name>
</gene>
<keyword evidence="7 9" id="KW-0456">Lyase</keyword>
<keyword evidence="6" id="KW-0325">Glycoprotein</keyword>
<evidence type="ECO:0000256" key="5">
    <source>
        <dbReference type="ARBA" id="ARBA00022833"/>
    </source>
</evidence>
<evidence type="ECO:0000256" key="9">
    <source>
        <dbReference type="RuleBase" id="RU367011"/>
    </source>
</evidence>
<proteinExistence type="inferred from homology"/>
<keyword evidence="4 9" id="KW-0479">Metal-binding</keyword>
<evidence type="ECO:0000256" key="7">
    <source>
        <dbReference type="ARBA" id="ARBA00023239"/>
    </source>
</evidence>
<dbReference type="InterPro" id="IPR036398">
    <property type="entry name" value="CA_dom_sf"/>
</dbReference>
<dbReference type="Pfam" id="PF00194">
    <property type="entry name" value="Carb_anhydrase"/>
    <property type="match status" value="1"/>
</dbReference>
<evidence type="ECO:0000313" key="11">
    <source>
        <dbReference type="EMBL" id="CEK68109.1"/>
    </source>
</evidence>
<feature type="chain" id="PRO_5025080173" description="Carbonic anhydrase" evidence="9">
    <location>
        <begin position="25"/>
        <end position="383"/>
    </location>
</feature>
<evidence type="ECO:0000256" key="1">
    <source>
        <dbReference type="ARBA" id="ARBA00002904"/>
    </source>
</evidence>
<dbReference type="SUPFAM" id="SSF51069">
    <property type="entry name" value="Carbonic anhydrase"/>
    <property type="match status" value="1"/>
</dbReference>
<dbReference type="SMART" id="SM01057">
    <property type="entry name" value="Carb_anhydrase"/>
    <property type="match status" value="1"/>
</dbReference>
<accession>A0A0B6ZHL5</accession>
<feature type="domain" description="Alpha-carbonic anhydrase" evidence="10">
    <location>
        <begin position="38"/>
        <end position="311"/>
    </location>
</feature>
<dbReference type="PANTHER" id="PTHR18952:SF265">
    <property type="entry name" value="CARBONIC ANHYDRASE"/>
    <property type="match status" value="1"/>
</dbReference>
<dbReference type="InterPro" id="IPR018338">
    <property type="entry name" value="Carbonic_anhydrase_a-class_CS"/>
</dbReference>
<evidence type="ECO:0000259" key="10">
    <source>
        <dbReference type="PROSITE" id="PS51144"/>
    </source>
</evidence>
<comment type="catalytic activity">
    <reaction evidence="8 9">
        <text>hydrogencarbonate + H(+) = CO2 + H2O</text>
        <dbReference type="Rhea" id="RHEA:10748"/>
        <dbReference type="ChEBI" id="CHEBI:15377"/>
        <dbReference type="ChEBI" id="CHEBI:15378"/>
        <dbReference type="ChEBI" id="CHEBI:16526"/>
        <dbReference type="ChEBI" id="CHEBI:17544"/>
        <dbReference type="EC" id="4.2.1.1"/>
    </reaction>
</comment>
<dbReference type="AlphaFoldDB" id="A0A0B6ZHL5"/>
<dbReference type="FunFam" id="3.10.200.10:FF:000003">
    <property type="entry name" value="Carbonic anhydrase 12"/>
    <property type="match status" value="1"/>
</dbReference>
<reference evidence="11" key="1">
    <citation type="submission" date="2014-12" db="EMBL/GenBank/DDBJ databases">
        <title>Insight into the proteome of Arion vulgaris.</title>
        <authorList>
            <person name="Aradska J."/>
            <person name="Bulat T."/>
            <person name="Smidak R."/>
            <person name="Sarate P."/>
            <person name="Gangsoo J."/>
            <person name="Sialana F."/>
            <person name="Bilban M."/>
            <person name="Lubec G."/>
        </authorList>
    </citation>
    <scope>NUCLEOTIDE SEQUENCE</scope>
    <source>
        <tissue evidence="11">Skin</tissue>
    </source>
</reference>
<keyword evidence="5 9" id="KW-0862">Zinc</keyword>
<name>A0A0B6ZHL5_9EUPU</name>
<dbReference type="PANTHER" id="PTHR18952">
    <property type="entry name" value="CARBONIC ANHYDRASE"/>
    <property type="match status" value="1"/>
</dbReference>
<comment type="cofactor">
    <cofactor evidence="9">
        <name>Zn(2+)</name>
        <dbReference type="ChEBI" id="CHEBI:29105"/>
    </cofactor>
</comment>
<sequence length="383" mass="42731">MPSTVATNAVTRITFSFLLSLMSGNRFTVPEVPVNSKYHWAYKGSEGPASWKQHYRYCAGERQSPINIITASTVYDNTLGPIVLENFDRPSGTTGPFTMNVTNNGHTAKVGVLSEDMRVYGGGLSERYKTVEFHFHWGSNVNIGSEHAVNGRKYPLEMHVVNFAEKYGNSKLAMTKPDGFAVLGVFFELSDKDNPTFAVLDEALRHVRKAGEITTISNLHLRDLLPQDMSRYWRYNGSLTTPACFETVTWTVFAEVQNISMSQLETLRSLLLDNKHNLSDMGQNLSYTSSRLVDNWRPIQPLNGRVVKRSFNDNIDGLAIRKTILWDKITTHDVSKTSTINDTVSIVGVNLESNSQPALSLGHTTEPNVETHRVISAINSLKG</sequence>
<dbReference type="PROSITE" id="PS00162">
    <property type="entry name" value="ALPHA_CA_1"/>
    <property type="match status" value="1"/>
</dbReference>
<feature type="signal peptide" evidence="9">
    <location>
        <begin position="1"/>
        <end position="24"/>
    </location>
</feature>
<organism evidence="11">
    <name type="scientific">Arion vulgaris</name>
    <dbReference type="NCBI Taxonomy" id="1028688"/>
    <lineage>
        <taxon>Eukaryota</taxon>
        <taxon>Metazoa</taxon>
        <taxon>Spiralia</taxon>
        <taxon>Lophotrochozoa</taxon>
        <taxon>Mollusca</taxon>
        <taxon>Gastropoda</taxon>
        <taxon>Heterobranchia</taxon>
        <taxon>Euthyneura</taxon>
        <taxon>Panpulmonata</taxon>
        <taxon>Eupulmonata</taxon>
        <taxon>Stylommatophora</taxon>
        <taxon>Helicina</taxon>
        <taxon>Arionoidea</taxon>
        <taxon>Arionidae</taxon>
        <taxon>Arion</taxon>
    </lineage>
</organism>
<dbReference type="PROSITE" id="PS51144">
    <property type="entry name" value="ALPHA_CA_2"/>
    <property type="match status" value="1"/>
</dbReference>
<protein>
    <recommendedName>
        <fullName evidence="3 9">Carbonic anhydrase</fullName>
        <ecNumber evidence="3 9">4.2.1.1</ecNumber>
    </recommendedName>
</protein>
<dbReference type="Gene3D" id="3.10.200.10">
    <property type="entry name" value="Alpha carbonic anhydrase"/>
    <property type="match status" value="1"/>
</dbReference>
<comment type="function">
    <text evidence="1 9">Reversible hydration of carbon dioxide.</text>
</comment>
<dbReference type="EC" id="4.2.1.1" evidence="3 9"/>
<dbReference type="InterPro" id="IPR001148">
    <property type="entry name" value="CA_dom"/>
</dbReference>
<evidence type="ECO:0000256" key="8">
    <source>
        <dbReference type="ARBA" id="ARBA00048348"/>
    </source>
</evidence>
<evidence type="ECO:0000256" key="2">
    <source>
        <dbReference type="ARBA" id="ARBA00010718"/>
    </source>
</evidence>
<dbReference type="EMBL" id="HACG01021244">
    <property type="protein sequence ID" value="CEK68109.1"/>
    <property type="molecule type" value="Transcribed_RNA"/>
</dbReference>
<comment type="similarity">
    <text evidence="2 9">Belongs to the alpha-carbonic anhydrase family.</text>
</comment>
<dbReference type="CDD" id="cd00326">
    <property type="entry name" value="alpha_CA"/>
    <property type="match status" value="1"/>
</dbReference>
<dbReference type="GO" id="GO:0005886">
    <property type="term" value="C:plasma membrane"/>
    <property type="evidence" value="ECO:0007669"/>
    <property type="project" value="TreeGrafter"/>
</dbReference>